<dbReference type="AlphaFoldDB" id="A0A366IFE8"/>
<keyword evidence="5" id="KW-1185">Reference proteome</keyword>
<keyword evidence="4" id="KW-0969">Cilium</keyword>
<keyword evidence="4" id="KW-0282">Flagellum</keyword>
<feature type="domain" description="Flagellar hook-length control protein-like C-terminal" evidence="3">
    <location>
        <begin position="460"/>
        <end position="535"/>
    </location>
</feature>
<dbReference type="InterPro" id="IPR052563">
    <property type="entry name" value="FliK"/>
</dbReference>
<evidence type="ECO:0000256" key="2">
    <source>
        <dbReference type="SAM" id="MobiDB-lite"/>
    </source>
</evidence>
<protein>
    <submittedName>
        <fullName evidence="4">Flagellar hook-length control protein FliK</fullName>
    </submittedName>
</protein>
<accession>A0A366IFE8</accession>
<evidence type="ECO:0000313" key="5">
    <source>
        <dbReference type="Proteomes" id="UP000253490"/>
    </source>
</evidence>
<gene>
    <name evidence="4" type="ORF">DES36_101157</name>
</gene>
<dbReference type="CDD" id="cd17470">
    <property type="entry name" value="T3SS_Flik_C"/>
    <property type="match status" value="1"/>
</dbReference>
<dbReference type="RefSeq" id="WP_113919312.1">
    <property type="nucleotide sequence ID" value="NZ_QNRX01000001.1"/>
</dbReference>
<dbReference type="PANTHER" id="PTHR37533:SF2">
    <property type="entry name" value="FLAGELLAR HOOK-LENGTH CONTROL PROTEIN"/>
    <property type="match status" value="1"/>
</dbReference>
<evidence type="ECO:0000259" key="3">
    <source>
        <dbReference type="Pfam" id="PF02120"/>
    </source>
</evidence>
<sequence length="582" mass="64852">MKTENIQIILPGTKIQKSNTANPVAFEQLLVDILNGEAPHYNHLGDAETNSINQDSIQENSKLMKRSHNMISSSSLTDVQDNSSTGHDVQIDIQPLKSDEEAVYMAGKTLSEMEFPSEDDQKLVHYQENTLYNPFYIGLQNALPNDNNVLITSKVETVAIENINELNTIKPQHLITSSPEALELTNNVNEHSNTQTESAPTNYLPYHQIQKGENGEEYLPIIGRIKMEIPPEQNNSPLSNGKVNPMKNTIAEALEGVSPDKNQELPQTIFAPEKISSETKEQVRDTINSNYYSPVGSIKTSNEDGLLIHEQQDGCNAKIDYVEDIEARTQIISGSIDNMKSADKLTRTANLGQSVNLNQVENSILSQAPTTLDIHNIKGTLEVNDKGAVKIDGNEINTDFQDNLTTETHEVTQTGIVDPFMKELKITSNEFMMNSLEGEYSNENLQKVNDSIIELIETTSDGDTSVMKVKLYPEELGTVNVILHLEEGKVMAKILVDNESVKQLFQSKLSELNDNLNRQNIQLDEVHIDLNDQGDGSAHRDSNPHQHKNHYVKTRYDLKTTSPELSYGESKSSGSRQISILA</sequence>
<dbReference type="Proteomes" id="UP000253490">
    <property type="component" value="Unassembled WGS sequence"/>
</dbReference>
<dbReference type="PANTHER" id="PTHR37533">
    <property type="entry name" value="FLAGELLAR HOOK-LENGTH CONTROL PROTEIN"/>
    <property type="match status" value="1"/>
</dbReference>
<keyword evidence="1" id="KW-0175">Coiled coil</keyword>
<comment type="caution">
    <text evidence="4">The sequence shown here is derived from an EMBL/GenBank/DDBJ whole genome shotgun (WGS) entry which is preliminary data.</text>
</comment>
<dbReference type="Gene3D" id="3.30.750.140">
    <property type="match status" value="1"/>
</dbReference>
<evidence type="ECO:0000313" key="4">
    <source>
        <dbReference type="EMBL" id="RBP70103.1"/>
    </source>
</evidence>
<dbReference type="InterPro" id="IPR038610">
    <property type="entry name" value="FliK-like_C_sf"/>
</dbReference>
<name>A0A366IFE8_9FIRM</name>
<organism evidence="4 5">
    <name type="scientific">Alkalibaculum bacchi</name>
    <dbReference type="NCBI Taxonomy" id="645887"/>
    <lineage>
        <taxon>Bacteria</taxon>
        <taxon>Bacillati</taxon>
        <taxon>Bacillota</taxon>
        <taxon>Clostridia</taxon>
        <taxon>Eubacteriales</taxon>
        <taxon>Eubacteriaceae</taxon>
        <taxon>Alkalibaculum</taxon>
    </lineage>
</organism>
<reference evidence="4 5" key="1">
    <citation type="submission" date="2018-06" db="EMBL/GenBank/DDBJ databases">
        <title>Genomic Encyclopedia of Type Strains, Phase IV (KMG-IV): sequencing the most valuable type-strain genomes for metagenomic binning, comparative biology and taxonomic classification.</title>
        <authorList>
            <person name="Goeker M."/>
        </authorList>
    </citation>
    <scope>NUCLEOTIDE SEQUENCE [LARGE SCALE GENOMIC DNA]</scope>
    <source>
        <strain evidence="4 5">DSM 22112</strain>
    </source>
</reference>
<dbReference type="InterPro" id="IPR021136">
    <property type="entry name" value="Flagellar_hook_control-like_C"/>
</dbReference>
<keyword evidence="4" id="KW-0966">Cell projection</keyword>
<evidence type="ECO:0000256" key="1">
    <source>
        <dbReference type="SAM" id="Coils"/>
    </source>
</evidence>
<feature type="region of interest" description="Disordered" evidence="2">
    <location>
        <begin position="531"/>
        <end position="582"/>
    </location>
</feature>
<feature type="compositionally biased region" description="Polar residues" evidence="2">
    <location>
        <begin position="559"/>
        <end position="582"/>
    </location>
</feature>
<feature type="coiled-coil region" evidence="1">
    <location>
        <begin position="502"/>
        <end position="529"/>
    </location>
</feature>
<proteinExistence type="predicted"/>
<dbReference type="OrthoDB" id="1934566at2"/>
<dbReference type="EMBL" id="QNRX01000001">
    <property type="protein sequence ID" value="RBP70103.1"/>
    <property type="molecule type" value="Genomic_DNA"/>
</dbReference>
<dbReference type="Pfam" id="PF02120">
    <property type="entry name" value="Flg_hook"/>
    <property type="match status" value="1"/>
</dbReference>